<reference evidence="2" key="1">
    <citation type="journal article" date="2019" name="Int. J. Syst. Evol. Microbiol.">
        <title>The Global Catalogue of Microorganisms (GCM) 10K type strain sequencing project: providing services to taxonomists for standard genome sequencing and annotation.</title>
        <authorList>
            <consortium name="The Broad Institute Genomics Platform"/>
            <consortium name="The Broad Institute Genome Sequencing Center for Infectious Disease"/>
            <person name="Wu L."/>
            <person name="Ma J."/>
        </authorList>
    </citation>
    <scope>NUCLEOTIDE SEQUENCE [LARGE SCALE GENOMIC DNA]</scope>
    <source>
        <strain evidence="2">CGMCC 1.12478</strain>
    </source>
</reference>
<evidence type="ECO:0008006" key="3">
    <source>
        <dbReference type="Google" id="ProtNLM"/>
    </source>
</evidence>
<name>A0ABQ1LJM9_9RHOB</name>
<dbReference type="EMBL" id="BMFC01000045">
    <property type="protein sequence ID" value="GGC24749.1"/>
    <property type="molecule type" value="Genomic_DNA"/>
</dbReference>
<proteinExistence type="predicted"/>
<comment type="caution">
    <text evidence="1">The sequence shown here is derived from an EMBL/GenBank/DDBJ whole genome shotgun (WGS) entry which is preliminary data.</text>
</comment>
<accession>A0ABQ1LJM9</accession>
<dbReference type="Proteomes" id="UP000645462">
    <property type="component" value="Unassembled WGS sequence"/>
</dbReference>
<gene>
    <name evidence="1" type="ORF">GCM10011363_46500</name>
</gene>
<keyword evidence="2" id="KW-1185">Reference proteome</keyword>
<evidence type="ECO:0000313" key="2">
    <source>
        <dbReference type="Proteomes" id="UP000645462"/>
    </source>
</evidence>
<organism evidence="1 2">
    <name type="scientific">Marivita lacus</name>
    <dbReference type="NCBI Taxonomy" id="1323742"/>
    <lineage>
        <taxon>Bacteria</taxon>
        <taxon>Pseudomonadati</taxon>
        <taxon>Pseudomonadota</taxon>
        <taxon>Alphaproteobacteria</taxon>
        <taxon>Rhodobacterales</taxon>
        <taxon>Roseobacteraceae</taxon>
        <taxon>Marivita</taxon>
    </lineage>
</organism>
<protein>
    <recommendedName>
        <fullName evidence="3">Type II toxin-antitoxin system MqsR family toxin</fullName>
    </recommendedName>
</protein>
<sequence>MNSKIGFKEAKRRLIKALREGTFLHEARNQVETRNLLQMGQITPDDLTEIVKRCSGQHHERSPHHSVTGIDVHILRRDGWYVKFYFVDPDTIFISVHQ</sequence>
<evidence type="ECO:0000313" key="1">
    <source>
        <dbReference type="EMBL" id="GGC24749.1"/>
    </source>
</evidence>